<dbReference type="Gene3D" id="1.25.40.10">
    <property type="entry name" value="Tetratricopeptide repeat domain"/>
    <property type="match status" value="1"/>
</dbReference>
<dbReference type="EMBL" id="JASUXU010000164">
    <property type="protein sequence ID" value="KAK0302934.1"/>
    <property type="molecule type" value="Genomic_DNA"/>
</dbReference>
<feature type="region of interest" description="Disordered" evidence="1">
    <location>
        <begin position="90"/>
        <end position="184"/>
    </location>
</feature>
<proteinExistence type="predicted"/>
<dbReference type="GO" id="GO:0010972">
    <property type="term" value="P:negative regulation of G2/M transition of mitotic cell cycle"/>
    <property type="evidence" value="ECO:0007669"/>
    <property type="project" value="TreeGrafter"/>
</dbReference>
<dbReference type="Pfam" id="PF08238">
    <property type="entry name" value="Sel1"/>
    <property type="match status" value="3"/>
</dbReference>
<evidence type="ECO:0000256" key="1">
    <source>
        <dbReference type="SAM" id="MobiDB-lite"/>
    </source>
</evidence>
<name>A0AAN6F604_9PEZI</name>
<dbReference type="GO" id="GO:0032153">
    <property type="term" value="C:cell division site"/>
    <property type="evidence" value="ECO:0007669"/>
    <property type="project" value="TreeGrafter"/>
</dbReference>
<feature type="region of interest" description="Disordered" evidence="1">
    <location>
        <begin position="1"/>
        <end position="47"/>
    </location>
</feature>
<organism evidence="2 3">
    <name type="scientific">Friedmanniomyces endolithicus</name>
    <dbReference type="NCBI Taxonomy" id="329885"/>
    <lineage>
        <taxon>Eukaryota</taxon>
        <taxon>Fungi</taxon>
        <taxon>Dikarya</taxon>
        <taxon>Ascomycota</taxon>
        <taxon>Pezizomycotina</taxon>
        <taxon>Dothideomycetes</taxon>
        <taxon>Dothideomycetidae</taxon>
        <taxon>Mycosphaerellales</taxon>
        <taxon>Teratosphaeriaceae</taxon>
        <taxon>Friedmanniomyces</taxon>
    </lineage>
</organism>
<dbReference type="InterPro" id="IPR006597">
    <property type="entry name" value="Sel1-like"/>
</dbReference>
<evidence type="ECO:0000313" key="3">
    <source>
        <dbReference type="Proteomes" id="UP001168146"/>
    </source>
</evidence>
<feature type="compositionally biased region" description="Low complexity" evidence="1">
    <location>
        <begin position="110"/>
        <end position="120"/>
    </location>
</feature>
<feature type="compositionally biased region" description="Polar residues" evidence="1">
    <location>
        <begin position="121"/>
        <end position="143"/>
    </location>
</feature>
<accession>A0AAN6F604</accession>
<protein>
    <recommendedName>
        <fullName evidence="4">HCP-like protein</fullName>
    </recommendedName>
</protein>
<dbReference type="AlphaFoldDB" id="A0AAN6F604"/>
<comment type="caution">
    <text evidence="2">The sequence shown here is derived from an EMBL/GenBank/DDBJ whole genome shotgun (WGS) entry which is preliminary data.</text>
</comment>
<feature type="region of interest" description="Disordered" evidence="1">
    <location>
        <begin position="301"/>
        <end position="342"/>
    </location>
</feature>
<reference evidence="2" key="1">
    <citation type="submission" date="2021-12" db="EMBL/GenBank/DDBJ databases">
        <title>Black yeast isolated from Biological Soil Crust.</title>
        <authorList>
            <person name="Kurbessoian T."/>
        </authorList>
    </citation>
    <scope>NUCLEOTIDE SEQUENCE</scope>
    <source>
        <strain evidence="2">CCFEE 5208</strain>
    </source>
</reference>
<sequence>MVQQGLSSRPDYFRKISGGSESTMDAVPEVRQETSLTSPKGLAVTGGMDNERPISHYPMLGHASKLSRTNLQPAQHYDTEERPVRDYFGVSAPRASSPEPVDPRLNVEAPSPLLPSLTSSMDSVQSSQPRTFTDGSTHSQRSLWSERGLYPPKSPGNPKSPRSLQSIRSIPPDSGDEEGSAYNGAYATSSSRKFLRQYQHVTTAVAVPVLSATPAYSADASCQGLHNDVPTPYTCEHIESPVAGQVASGDYFQGGDAANGASSYIYAKYSLPRGRAVDRNSIGLAESWGLHEFSWEENQWRTAEASSAPHAQDSDTSVTPMPKRLSSLAGSEKISGTRLSRRDLPISSTVMRRRSANLGAQTDTLAWHRSSPSAQTISTDATLRATPMHERHPSVDLSPEQHLGMGIQAQSAGELSKSTYHLRLAAYAGLPTAMLLYALACRHGCGIPADQDEGVKWLRKAIDTAGLEVVIDVESTIGKASRSPSLDPVADAVERRNRRAQFALAIYELGITYMNGWGCPKNKPLAVHCYEMAGSWGDAYALAEAGFPYTQGVGCKKDLKKGAMLYRKAAVLGMSMAGNNW</sequence>
<gene>
    <name evidence="2" type="ORF">LTR82_017714</name>
</gene>
<evidence type="ECO:0008006" key="4">
    <source>
        <dbReference type="Google" id="ProtNLM"/>
    </source>
</evidence>
<dbReference type="PANTHER" id="PTHR43628">
    <property type="entry name" value="ACTIVATOR OF C KINASE PROTEIN 1-RELATED"/>
    <property type="match status" value="1"/>
</dbReference>
<dbReference type="InterPro" id="IPR011990">
    <property type="entry name" value="TPR-like_helical_dom_sf"/>
</dbReference>
<dbReference type="Proteomes" id="UP001168146">
    <property type="component" value="Unassembled WGS sequence"/>
</dbReference>
<dbReference type="PANTHER" id="PTHR43628:SF11">
    <property type="entry name" value="PROTEIN DSF2"/>
    <property type="match status" value="1"/>
</dbReference>
<dbReference type="SMART" id="SM00671">
    <property type="entry name" value="SEL1"/>
    <property type="match status" value="3"/>
</dbReference>
<evidence type="ECO:0000313" key="2">
    <source>
        <dbReference type="EMBL" id="KAK0302934.1"/>
    </source>
</evidence>
<dbReference type="SUPFAM" id="SSF81901">
    <property type="entry name" value="HCP-like"/>
    <property type="match status" value="1"/>
</dbReference>
<dbReference type="InterPro" id="IPR052945">
    <property type="entry name" value="Mitotic_Regulator"/>
</dbReference>